<comment type="caution">
    <text evidence="5">The sequence shown here is derived from an EMBL/GenBank/DDBJ whole genome shotgun (WGS) entry which is preliminary data.</text>
</comment>
<reference evidence="5 6" key="1">
    <citation type="submission" date="2019-08" db="EMBL/GenBank/DDBJ databases">
        <title>In-depth cultivation of the pig gut microbiome towards novel bacterial diversity and tailored functional studies.</title>
        <authorList>
            <person name="Wylensek D."/>
            <person name="Hitch T.C.A."/>
            <person name="Clavel T."/>
        </authorList>
    </citation>
    <scope>NUCLEOTIDE SEQUENCE [LARGE SCALE GENOMIC DNA]</scope>
    <source>
        <strain evidence="5 6">MUC/MUC-530-WT-4D</strain>
    </source>
</reference>
<evidence type="ECO:0000259" key="4">
    <source>
        <dbReference type="PROSITE" id="PS51898"/>
    </source>
</evidence>
<keyword evidence="6" id="KW-1185">Reference proteome</keyword>
<protein>
    <submittedName>
        <fullName evidence="5">Tyrosine-type recombinase/integrase</fullName>
    </submittedName>
</protein>
<dbReference type="InterPro" id="IPR010998">
    <property type="entry name" value="Integrase_recombinase_N"/>
</dbReference>
<comment type="similarity">
    <text evidence="1">Belongs to the 'phage' integrase family.</text>
</comment>
<evidence type="ECO:0000313" key="6">
    <source>
        <dbReference type="Proteomes" id="UP000474024"/>
    </source>
</evidence>
<keyword evidence="3" id="KW-0233">DNA recombination</keyword>
<dbReference type="Gene3D" id="1.10.150.130">
    <property type="match status" value="1"/>
</dbReference>
<dbReference type="PANTHER" id="PTHR30349">
    <property type="entry name" value="PHAGE INTEGRASE-RELATED"/>
    <property type="match status" value="1"/>
</dbReference>
<dbReference type="Pfam" id="PF00589">
    <property type="entry name" value="Phage_integrase"/>
    <property type="match status" value="1"/>
</dbReference>
<evidence type="ECO:0000313" key="5">
    <source>
        <dbReference type="EMBL" id="MST74077.1"/>
    </source>
</evidence>
<keyword evidence="2" id="KW-0238">DNA-binding</keyword>
<dbReference type="SUPFAM" id="SSF56349">
    <property type="entry name" value="DNA breaking-rejoining enzymes"/>
    <property type="match status" value="1"/>
</dbReference>
<dbReference type="InterPro" id="IPR011010">
    <property type="entry name" value="DNA_brk_join_enz"/>
</dbReference>
<name>A0A6L5YPF9_9FIRM</name>
<sequence>MIDVSSVLTKIEKMKRQEILNKHTYKIWQGKDGSWKTHLPDGKGGRKLVSKRKREKLEETIIAYYKEEAENPTVKEVFDEWNDRRLELKKISPSTHLRTVQFFERHFIRDKEKMANQKIKAISAMEWQEFLEKQLARYDLTAKAFSSLKGIVRGFLKRAKKRELIHFSVDEMLEDLDVSEREFKRVIHEDYEEVYDEDETEKMVTYLKDNLDVHNMAILLMFATGMRIGEIVALKHEDVEDGYIKVRRTETRYKDATGHYVTTIKDYPKTKAGVRNIVIPDETGWIETKLKLLNPFGEYIFIQPKNGERMKAQAVRRRLQQLCTKLKIYQKSPHKVRKTYGTILMDANADDNLLLQQMGHVDRNVSERHYHRNRKSIEQKRKILEKIPDLRAIANETKEA</sequence>
<feature type="domain" description="Tyr recombinase" evidence="4">
    <location>
        <begin position="181"/>
        <end position="385"/>
    </location>
</feature>
<evidence type="ECO:0000256" key="1">
    <source>
        <dbReference type="ARBA" id="ARBA00008857"/>
    </source>
</evidence>
<dbReference type="GO" id="GO:0003677">
    <property type="term" value="F:DNA binding"/>
    <property type="evidence" value="ECO:0007669"/>
    <property type="project" value="UniProtKB-KW"/>
</dbReference>
<evidence type="ECO:0000256" key="2">
    <source>
        <dbReference type="ARBA" id="ARBA00023125"/>
    </source>
</evidence>
<evidence type="ECO:0000256" key="3">
    <source>
        <dbReference type="ARBA" id="ARBA00023172"/>
    </source>
</evidence>
<dbReference type="CDD" id="cd01189">
    <property type="entry name" value="INT_ICEBs1_C_like"/>
    <property type="match status" value="1"/>
</dbReference>
<dbReference type="AlphaFoldDB" id="A0A6L5YPF9"/>
<dbReference type="Gene3D" id="1.10.443.10">
    <property type="entry name" value="Intergrase catalytic core"/>
    <property type="match status" value="1"/>
</dbReference>
<dbReference type="GO" id="GO:0015074">
    <property type="term" value="P:DNA integration"/>
    <property type="evidence" value="ECO:0007669"/>
    <property type="project" value="InterPro"/>
</dbReference>
<dbReference type="PROSITE" id="PS51898">
    <property type="entry name" value="TYR_RECOMBINASE"/>
    <property type="match status" value="1"/>
</dbReference>
<dbReference type="GO" id="GO:0006310">
    <property type="term" value="P:DNA recombination"/>
    <property type="evidence" value="ECO:0007669"/>
    <property type="project" value="UniProtKB-KW"/>
</dbReference>
<dbReference type="Proteomes" id="UP000474024">
    <property type="component" value="Unassembled WGS sequence"/>
</dbReference>
<dbReference type="InterPro" id="IPR002104">
    <property type="entry name" value="Integrase_catalytic"/>
</dbReference>
<proteinExistence type="inferred from homology"/>
<dbReference type="InterPro" id="IPR013762">
    <property type="entry name" value="Integrase-like_cat_sf"/>
</dbReference>
<accession>A0A6L5YPF9</accession>
<dbReference type="InterPro" id="IPR050090">
    <property type="entry name" value="Tyrosine_recombinase_XerCD"/>
</dbReference>
<gene>
    <name evidence="5" type="ORF">FYJ75_03365</name>
</gene>
<dbReference type="PANTHER" id="PTHR30349:SF41">
    <property type="entry name" value="INTEGRASE_RECOMBINASE PROTEIN MJ0367-RELATED"/>
    <property type="match status" value="1"/>
</dbReference>
<organism evidence="5 6">
    <name type="scientific">Roseburia porci</name>
    <dbReference type="NCBI Taxonomy" id="2605790"/>
    <lineage>
        <taxon>Bacteria</taxon>
        <taxon>Bacillati</taxon>
        <taxon>Bacillota</taxon>
        <taxon>Clostridia</taxon>
        <taxon>Lachnospirales</taxon>
        <taxon>Lachnospiraceae</taxon>
        <taxon>Roseburia</taxon>
    </lineage>
</organism>
<dbReference type="EMBL" id="VUNI01000003">
    <property type="protein sequence ID" value="MST74077.1"/>
    <property type="molecule type" value="Genomic_DNA"/>
</dbReference>